<sequence>MEELDFELYRPTDLELWIGSVYEKNGIHYPGDLDDLDHIATLFGSHLAYTQGSTKVIFDEEGFFMIFLNIHLDQADQRLAFFHELAHPALHSGDQRQLPPAFVHLQESQAAHFQLYSAIPYHILKELEHLRHQPHFPRLIAGAFGVPLSFAETRLERMAARMRQEHSDRNLRAKLASLSAKVCGYDHPEAAERLLAQLARQTARKKLKNTAR</sequence>
<dbReference type="AlphaFoldDB" id="A0A2R5EXR8"/>
<evidence type="ECO:0000259" key="1">
    <source>
        <dbReference type="Pfam" id="PF06114"/>
    </source>
</evidence>
<name>A0A2R5EXR8_9BACL</name>
<dbReference type="InterPro" id="IPR010359">
    <property type="entry name" value="IrrE_HExxH"/>
</dbReference>
<evidence type="ECO:0000313" key="2">
    <source>
        <dbReference type="EMBL" id="GBG11347.1"/>
    </source>
</evidence>
<dbReference type="EMBL" id="BDQX01000394">
    <property type="protein sequence ID" value="GBG11347.1"/>
    <property type="molecule type" value="Genomic_DNA"/>
</dbReference>
<organism evidence="2 3">
    <name type="scientific">Paenibacillus agaridevorans</name>
    <dbReference type="NCBI Taxonomy" id="171404"/>
    <lineage>
        <taxon>Bacteria</taxon>
        <taxon>Bacillati</taxon>
        <taxon>Bacillota</taxon>
        <taxon>Bacilli</taxon>
        <taxon>Bacillales</taxon>
        <taxon>Paenibacillaceae</taxon>
        <taxon>Paenibacillus</taxon>
    </lineage>
</organism>
<evidence type="ECO:0000313" key="3">
    <source>
        <dbReference type="Proteomes" id="UP000245202"/>
    </source>
</evidence>
<comment type="caution">
    <text evidence="2">The sequence shown here is derived from an EMBL/GenBank/DDBJ whole genome shotgun (WGS) entry which is preliminary data.</text>
</comment>
<protein>
    <submittedName>
        <fullName evidence="2">Terminase</fullName>
    </submittedName>
</protein>
<accession>A0A2R5EXR8</accession>
<keyword evidence="3" id="KW-1185">Reference proteome</keyword>
<dbReference type="Pfam" id="PF06114">
    <property type="entry name" value="Peptidase_M78"/>
    <property type="match status" value="1"/>
</dbReference>
<gene>
    <name evidence="2" type="ORF">PAT3040_06148</name>
</gene>
<proteinExistence type="predicted"/>
<dbReference type="Proteomes" id="UP000245202">
    <property type="component" value="Unassembled WGS sequence"/>
</dbReference>
<reference evidence="2 3" key="1">
    <citation type="submission" date="2017-08" db="EMBL/GenBank/DDBJ databases">
        <title>Substantial Increase in Enzyme Production by Combined Drug-Resistance Mutations in Paenibacillus agaridevorans.</title>
        <authorList>
            <person name="Tanaka Y."/>
            <person name="Funane K."/>
            <person name="Hosaka T."/>
            <person name="Shiwa Y."/>
            <person name="Fujita N."/>
            <person name="Miyazaki T."/>
            <person name="Yoshikawa H."/>
            <person name="Murakami K."/>
            <person name="Kasahara K."/>
            <person name="Inaoka T."/>
            <person name="Hiraga Y."/>
            <person name="Ochi K."/>
        </authorList>
    </citation>
    <scope>NUCLEOTIDE SEQUENCE [LARGE SCALE GENOMIC DNA]</scope>
    <source>
        <strain evidence="2 3">T-3040</strain>
    </source>
</reference>
<feature type="domain" description="IrrE N-terminal-like" evidence="1">
    <location>
        <begin position="63"/>
        <end position="155"/>
    </location>
</feature>
<dbReference type="RefSeq" id="WP_108995658.1">
    <property type="nucleotide sequence ID" value="NZ_BDQX01000394.1"/>
</dbReference>